<dbReference type="EMBL" id="FRYL01000038">
    <property type="protein sequence ID" value="SHO81375.1"/>
    <property type="molecule type" value="Genomic_DNA"/>
</dbReference>
<sequence>MGKKKGNTILVIKRFEDESTISIIEFIQNNLKSIASREIISFEVLKEEYGGRGFKHWVDLANILKSKMLMPKDIGQKYILIRFQKLDLGNSFHHTKTSQEKYGVNSKFFKIDKINEASFIYYYLQSLKNVDIKSRKRVINLGINRADEFEVIREIVPINKLKNIEFVGVDYSKSAIEYAQNRFKEPNFKFFQDDINDLDYDKLGKFDMLITIGTLQSVNSNFKLLFMKLFKTLLTHNASLILGFPNSRWIDGELIYGAKAPNYSYSELSILYKDIYFCKKYLQQHKYRVTITGKDYIFLTATRIGL</sequence>
<dbReference type="InterPro" id="IPR025714">
    <property type="entry name" value="Methyltranfer_dom"/>
</dbReference>
<proteinExistence type="predicted"/>
<protein>
    <recommendedName>
        <fullName evidence="1">Methyltransferase domain-containing protein</fullName>
    </recommendedName>
</protein>
<dbReference type="Gene3D" id="3.40.50.150">
    <property type="entry name" value="Vaccinia Virus protein VP39"/>
    <property type="match status" value="1"/>
</dbReference>
<gene>
    <name evidence="2" type="ORF">MNB_SV-15-941</name>
</gene>
<dbReference type="InterPro" id="IPR029063">
    <property type="entry name" value="SAM-dependent_MTases_sf"/>
</dbReference>
<dbReference type="AlphaFoldDB" id="A0A1W1EKI8"/>
<evidence type="ECO:0000313" key="2">
    <source>
        <dbReference type="EMBL" id="SHO81375.1"/>
    </source>
</evidence>
<evidence type="ECO:0000259" key="1">
    <source>
        <dbReference type="Pfam" id="PF13847"/>
    </source>
</evidence>
<dbReference type="CDD" id="cd02440">
    <property type="entry name" value="AdoMet_MTases"/>
    <property type="match status" value="1"/>
</dbReference>
<feature type="domain" description="Methyltransferase" evidence="1">
    <location>
        <begin position="161"/>
        <end position="246"/>
    </location>
</feature>
<name>A0A1W1EKI8_9ZZZZ</name>
<organism evidence="2">
    <name type="scientific">hydrothermal vent metagenome</name>
    <dbReference type="NCBI Taxonomy" id="652676"/>
    <lineage>
        <taxon>unclassified sequences</taxon>
        <taxon>metagenomes</taxon>
        <taxon>ecological metagenomes</taxon>
    </lineage>
</organism>
<dbReference type="SUPFAM" id="SSF53335">
    <property type="entry name" value="S-adenosyl-L-methionine-dependent methyltransferases"/>
    <property type="match status" value="1"/>
</dbReference>
<reference evidence="2" key="1">
    <citation type="submission" date="2016-10" db="EMBL/GenBank/DDBJ databases">
        <authorList>
            <person name="de Groot N.N."/>
        </authorList>
    </citation>
    <scope>NUCLEOTIDE SEQUENCE</scope>
</reference>
<dbReference type="Pfam" id="PF13847">
    <property type="entry name" value="Methyltransf_31"/>
    <property type="match status" value="1"/>
</dbReference>
<accession>A0A1W1EKI8</accession>